<organism evidence="2">
    <name type="scientific">Solibacter usitatus (strain Ellin6076)</name>
    <dbReference type="NCBI Taxonomy" id="234267"/>
    <lineage>
        <taxon>Bacteria</taxon>
        <taxon>Pseudomonadati</taxon>
        <taxon>Acidobacteriota</taxon>
        <taxon>Terriglobia</taxon>
        <taxon>Bryobacterales</taxon>
        <taxon>Solibacteraceae</taxon>
        <taxon>Candidatus Solibacter</taxon>
    </lineage>
</organism>
<proteinExistence type="predicted"/>
<dbReference type="HOGENOM" id="CLU_1915722_0_0_0"/>
<gene>
    <name evidence="2" type="ordered locus">Acid_6609</name>
</gene>
<dbReference type="InParanoid" id="Q01S39"/>
<dbReference type="EMBL" id="CP000473">
    <property type="protein sequence ID" value="ABJ87531.1"/>
    <property type="molecule type" value="Genomic_DNA"/>
</dbReference>
<dbReference type="AlphaFoldDB" id="Q01S39"/>
<evidence type="ECO:0000256" key="1">
    <source>
        <dbReference type="SAM" id="MobiDB-lite"/>
    </source>
</evidence>
<protein>
    <submittedName>
        <fullName evidence="2">Uncharacterized protein</fullName>
    </submittedName>
</protein>
<name>Q01S39_SOLUE</name>
<evidence type="ECO:0000313" key="2">
    <source>
        <dbReference type="EMBL" id="ABJ87531.1"/>
    </source>
</evidence>
<reference evidence="2" key="1">
    <citation type="submission" date="2006-10" db="EMBL/GenBank/DDBJ databases">
        <title>Complete sequence of Solibacter usitatus Ellin6076.</title>
        <authorList>
            <consortium name="US DOE Joint Genome Institute"/>
            <person name="Copeland A."/>
            <person name="Lucas S."/>
            <person name="Lapidus A."/>
            <person name="Barry K."/>
            <person name="Detter J.C."/>
            <person name="Glavina del Rio T."/>
            <person name="Hammon N."/>
            <person name="Israni S."/>
            <person name="Dalin E."/>
            <person name="Tice H."/>
            <person name="Pitluck S."/>
            <person name="Thompson L.S."/>
            <person name="Brettin T."/>
            <person name="Bruce D."/>
            <person name="Han C."/>
            <person name="Tapia R."/>
            <person name="Gilna P."/>
            <person name="Schmutz J."/>
            <person name="Larimer F."/>
            <person name="Land M."/>
            <person name="Hauser L."/>
            <person name="Kyrpides N."/>
            <person name="Mikhailova N."/>
            <person name="Janssen P.H."/>
            <person name="Kuske C.R."/>
            <person name="Richardson P."/>
        </authorList>
    </citation>
    <scope>NUCLEOTIDE SEQUENCE</scope>
    <source>
        <strain evidence="2">Ellin6076</strain>
    </source>
</reference>
<feature type="region of interest" description="Disordered" evidence="1">
    <location>
        <begin position="1"/>
        <end position="23"/>
    </location>
</feature>
<dbReference type="STRING" id="234267.Acid_6609"/>
<accession>Q01S39</accession>
<sequence length="132" mass="13626">MPGTLSRQRISGVDEPRPLGSATHFYPCHQSSNRLEGASGGLAGETRPPKIHLTAVLAAMPQHEVAQFEATVPCPIDGNLGVMTIGIGSSDFQVVSGNVALVSSEGECQNDAVSFPTAHAIGFSLSKAIPAC</sequence>
<dbReference type="KEGG" id="sus:Acid_6609"/>